<name>A0A1R2BQU5_9CILI</name>
<feature type="compositionally biased region" description="Basic and acidic residues" evidence="2">
    <location>
        <begin position="237"/>
        <end position="247"/>
    </location>
</feature>
<dbReference type="AlphaFoldDB" id="A0A1R2BQU5"/>
<dbReference type="Proteomes" id="UP000187209">
    <property type="component" value="Unassembled WGS sequence"/>
</dbReference>
<comment type="caution">
    <text evidence="3">The sequence shown here is derived from an EMBL/GenBank/DDBJ whole genome shotgun (WGS) entry which is preliminary data.</text>
</comment>
<gene>
    <name evidence="3" type="ORF">SteCoe_21090</name>
</gene>
<accession>A0A1R2BQU5</accession>
<feature type="region of interest" description="Disordered" evidence="2">
    <location>
        <begin position="1"/>
        <end position="32"/>
    </location>
</feature>
<sequence>MEPEVHDDWGVIQQKKAERDRKQMELEKEQAKNERRVYKKELDGLLFMKNLSQETLKKEKANEAEIISNRVRLYELEEQERKEEDIRKKKNIAQMIESHKGIQRVNKEMQKVMSDHEDQMYLRAAEEKKRLEEQKLNEKKKIEAKQQTEMKNMAQLQKQLKVVEQERERENERKMINERLIAEEKKEKARQEYFNMLASKQNQKMSIFSEQVLSKDMERKALVDDWIYKGCKDQERKRNQEALEEAKRKRQYAMMTKESMQRQLEEKEKQKRDDEIFKQKVYEENARKTEELRMLELEKKNQEKNRKVDYLQALKNQQEDLKNKRSGYYQLTEEEKRMNKDLFVEKNLSPRFQMPANTIVKSPSYKSDIFFKDAPQEIRNPVLSPYSRFYRTPSPKLNFFS</sequence>
<organism evidence="3 4">
    <name type="scientific">Stentor coeruleus</name>
    <dbReference type="NCBI Taxonomy" id="5963"/>
    <lineage>
        <taxon>Eukaryota</taxon>
        <taxon>Sar</taxon>
        <taxon>Alveolata</taxon>
        <taxon>Ciliophora</taxon>
        <taxon>Postciliodesmatophora</taxon>
        <taxon>Heterotrichea</taxon>
        <taxon>Heterotrichida</taxon>
        <taxon>Stentoridae</taxon>
        <taxon>Stentor</taxon>
    </lineage>
</organism>
<feature type="compositionally biased region" description="Basic and acidic residues" evidence="2">
    <location>
        <begin position="259"/>
        <end position="271"/>
    </location>
</feature>
<dbReference type="EMBL" id="MPUH01000494">
    <property type="protein sequence ID" value="OMJ78965.1"/>
    <property type="molecule type" value="Genomic_DNA"/>
</dbReference>
<reference evidence="3 4" key="1">
    <citation type="submission" date="2016-11" db="EMBL/GenBank/DDBJ databases">
        <title>The macronuclear genome of Stentor coeruleus: a giant cell with tiny introns.</title>
        <authorList>
            <person name="Slabodnick M."/>
            <person name="Ruby J.G."/>
            <person name="Reiff S.B."/>
            <person name="Swart E.C."/>
            <person name="Gosai S."/>
            <person name="Prabakaran S."/>
            <person name="Witkowska E."/>
            <person name="Larue G.E."/>
            <person name="Fisher S."/>
            <person name="Freeman R.M."/>
            <person name="Gunawardena J."/>
            <person name="Chu W."/>
            <person name="Stover N.A."/>
            <person name="Gregory B.D."/>
            <person name="Nowacki M."/>
            <person name="Derisi J."/>
            <person name="Roy S.W."/>
            <person name="Marshall W.F."/>
            <person name="Sood P."/>
        </authorList>
    </citation>
    <scope>NUCLEOTIDE SEQUENCE [LARGE SCALE GENOMIC DNA]</scope>
    <source>
        <strain evidence="3">WM001</strain>
    </source>
</reference>
<proteinExistence type="predicted"/>
<evidence type="ECO:0008006" key="5">
    <source>
        <dbReference type="Google" id="ProtNLM"/>
    </source>
</evidence>
<evidence type="ECO:0000313" key="3">
    <source>
        <dbReference type="EMBL" id="OMJ78965.1"/>
    </source>
</evidence>
<evidence type="ECO:0000256" key="1">
    <source>
        <dbReference type="SAM" id="Coils"/>
    </source>
</evidence>
<keyword evidence="4" id="KW-1185">Reference proteome</keyword>
<protein>
    <recommendedName>
        <fullName evidence="5">Trichohyalin-plectin-homology domain-containing protein</fullName>
    </recommendedName>
</protein>
<evidence type="ECO:0000313" key="4">
    <source>
        <dbReference type="Proteomes" id="UP000187209"/>
    </source>
</evidence>
<keyword evidence="1" id="KW-0175">Coiled coil</keyword>
<evidence type="ECO:0000256" key="2">
    <source>
        <dbReference type="SAM" id="MobiDB-lite"/>
    </source>
</evidence>
<feature type="coiled-coil region" evidence="1">
    <location>
        <begin position="121"/>
        <end position="192"/>
    </location>
</feature>
<feature type="region of interest" description="Disordered" evidence="2">
    <location>
        <begin position="237"/>
        <end position="271"/>
    </location>
</feature>